<dbReference type="InterPro" id="IPR051396">
    <property type="entry name" value="Bact_Antivir_Def_Nuclease"/>
</dbReference>
<name>A0AAE6QCV3_9PSED</name>
<reference evidence="3 4" key="1">
    <citation type="submission" date="2019-11" db="EMBL/GenBank/DDBJ databases">
        <title>Complete genome sequence of Pseudomonas syringae pv. coronafaciens isolate B19001 originated in imported oat cereal.</title>
        <authorList>
            <person name="Kim S.M."/>
            <person name="Lee B.C."/>
            <person name="Seo S.J."/>
            <person name="Lee J.E."/>
            <person name="Choi N.J."/>
            <person name="Park J.H."/>
        </authorList>
    </citation>
    <scope>NUCLEOTIDE SEQUENCE [LARGE SCALE GENOMIC DNA]</scope>
    <source>
        <strain evidence="3 4">B19001</strain>
    </source>
</reference>
<keyword evidence="1" id="KW-0175">Coiled coil</keyword>
<feature type="domain" description="Endonuclease GajA/Old nuclease/RecF-like AAA" evidence="2">
    <location>
        <begin position="19"/>
        <end position="140"/>
    </location>
</feature>
<organism evidence="3 4">
    <name type="scientific">Pseudomonas coronafaciens pv. coronafaciens</name>
    <dbReference type="NCBI Taxonomy" id="235275"/>
    <lineage>
        <taxon>Bacteria</taxon>
        <taxon>Pseudomonadati</taxon>
        <taxon>Pseudomonadota</taxon>
        <taxon>Gammaproteobacteria</taxon>
        <taxon>Pseudomonadales</taxon>
        <taxon>Pseudomonadaceae</taxon>
        <taxon>Pseudomonas</taxon>
        <taxon>Pseudomonas coronafaciens</taxon>
    </lineage>
</organism>
<evidence type="ECO:0000259" key="2">
    <source>
        <dbReference type="Pfam" id="PF13175"/>
    </source>
</evidence>
<evidence type="ECO:0000313" key="4">
    <source>
        <dbReference type="Proteomes" id="UP000423413"/>
    </source>
</evidence>
<dbReference type="SUPFAM" id="SSF52540">
    <property type="entry name" value="P-loop containing nucleoside triphosphate hydrolases"/>
    <property type="match status" value="1"/>
</dbReference>
<accession>A0AAE6QCV3</accession>
<protein>
    <submittedName>
        <fullName evidence="3">AAA family ATPase</fullName>
    </submittedName>
</protein>
<feature type="domain" description="Endonuclease GajA/Old nuclease/RecF-like AAA" evidence="2">
    <location>
        <begin position="210"/>
        <end position="348"/>
    </location>
</feature>
<evidence type="ECO:0000256" key="1">
    <source>
        <dbReference type="SAM" id="Coils"/>
    </source>
</evidence>
<dbReference type="AlphaFoldDB" id="A0AAE6QCV3"/>
<dbReference type="EMBL" id="CP046441">
    <property type="protein sequence ID" value="QGT80401.1"/>
    <property type="molecule type" value="Genomic_DNA"/>
</dbReference>
<dbReference type="InterPro" id="IPR041685">
    <property type="entry name" value="AAA_GajA/Old/RecF-like"/>
</dbReference>
<sequence length="580" mass="65403">MRHNDGAVYIAFFSQGMAMKIVSMHVQNYKTLENIVIPFAETFNSISGKNNAGKTSVITALRGVLKDKGKENWWFGNQEIEYSSSLTQWTKAGTPIVLTYVLKFNEAEDPGMYYFVIKIASLQNFDNHEFLLKIELNHTDSGQNAEVYINDEKLDTFASKEIYTKITGTSLALYYHSAEVGLSGFGAGGISRLTQDLMFTNEERADLSADQEKLKKKIKKLAGKNRTGLSDLLGKLEDKYDVELSIFEKYLSGHIPLEINLKDKSVDIPLSAWGTGTQNRTQVMMLILYANKIKEDMGGVNRITPIVIIEEPESFLHPSAQAEFGRIIRNLSRDLQIQIVTSTHSPYMLCQEFPESNILLDRKLYRKSLRQTEIVPVSEDNWMSPFSHILGLANDSFSSWHAVIGAKKDCAIFVEGVIDKQYIEFIASLGVVGFSLPSGCEILPYEGKDALRNSILLKFVLEKFHKYLLTFDLDALNELERPMRNLGLERDKHYHPIGISEPGKDCIEGLLPGEIPASVYSSNYSLVMKAQSQDPKDRKSAKNSLKTLMLEAFKKRSDWTKSDLAGFKPLFSNITQAFKE</sequence>
<dbReference type="Proteomes" id="UP000423413">
    <property type="component" value="Chromosome"/>
</dbReference>
<proteinExistence type="predicted"/>
<dbReference type="PANTHER" id="PTHR43581:SF4">
    <property type="entry name" value="ATP_GTP PHOSPHATASE"/>
    <property type="match status" value="1"/>
</dbReference>
<evidence type="ECO:0000313" key="3">
    <source>
        <dbReference type="EMBL" id="QGT80401.1"/>
    </source>
</evidence>
<feature type="coiled-coil region" evidence="1">
    <location>
        <begin position="190"/>
        <end position="224"/>
    </location>
</feature>
<dbReference type="PANTHER" id="PTHR43581">
    <property type="entry name" value="ATP/GTP PHOSPHATASE"/>
    <property type="match status" value="1"/>
</dbReference>
<dbReference type="InterPro" id="IPR027417">
    <property type="entry name" value="P-loop_NTPase"/>
</dbReference>
<gene>
    <name evidence="3" type="ORF">GMO17_04025</name>
</gene>
<dbReference type="Pfam" id="PF13175">
    <property type="entry name" value="AAA_15"/>
    <property type="match status" value="2"/>
</dbReference>
<dbReference type="Gene3D" id="3.40.50.300">
    <property type="entry name" value="P-loop containing nucleotide triphosphate hydrolases"/>
    <property type="match status" value="1"/>
</dbReference>